<dbReference type="GO" id="GO:0005886">
    <property type="term" value="C:plasma membrane"/>
    <property type="evidence" value="ECO:0007669"/>
    <property type="project" value="UniProtKB-SubCell"/>
</dbReference>
<feature type="transmembrane region" description="Helical" evidence="6">
    <location>
        <begin position="138"/>
        <end position="155"/>
    </location>
</feature>
<comment type="subcellular location">
    <subcellularLocation>
        <location evidence="1">Cell membrane</location>
        <topology evidence="1">Multi-pass membrane protein</topology>
    </subcellularLocation>
</comment>
<dbReference type="EMBL" id="JAPDPJ010000127">
    <property type="protein sequence ID" value="MCW3789563.1"/>
    <property type="molecule type" value="Genomic_DNA"/>
</dbReference>
<dbReference type="Proteomes" id="UP001209229">
    <property type="component" value="Unassembled WGS sequence"/>
</dbReference>
<comment type="caution">
    <text evidence="7">The sequence shown here is derived from an EMBL/GenBank/DDBJ whole genome shotgun (WGS) entry which is preliminary data.</text>
</comment>
<dbReference type="InterPro" id="IPR004633">
    <property type="entry name" value="NaPi_cotrn-rel/YqeW-like"/>
</dbReference>
<evidence type="ECO:0000256" key="4">
    <source>
        <dbReference type="ARBA" id="ARBA00022989"/>
    </source>
</evidence>
<dbReference type="InterPro" id="IPR038078">
    <property type="entry name" value="PhoU-like_sf"/>
</dbReference>
<keyword evidence="5 6" id="KW-0472">Membrane</keyword>
<dbReference type="SUPFAM" id="SSF109755">
    <property type="entry name" value="PhoU-like"/>
    <property type="match status" value="1"/>
</dbReference>
<evidence type="ECO:0000313" key="7">
    <source>
        <dbReference type="EMBL" id="MCW3789563.1"/>
    </source>
</evidence>
<feature type="transmembrane region" description="Helical" evidence="6">
    <location>
        <begin position="255"/>
        <end position="273"/>
    </location>
</feature>
<keyword evidence="2" id="KW-1003">Cell membrane</keyword>
<keyword evidence="8" id="KW-1185">Reference proteome</keyword>
<dbReference type="AlphaFoldDB" id="A0AAE3M9I5"/>
<reference evidence="7" key="1">
    <citation type="submission" date="2022-10" db="EMBL/GenBank/DDBJ databases">
        <authorList>
            <person name="Yu W.X."/>
        </authorList>
    </citation>
    <scope>NUCLEOTIDE SEQUENCE</scope>
    <source>
        <strain evidence="7">AAT</strain>
    </source>
</reference>
<dbReference type="Pfam" id="PF02690">
    <property type="entry name" value="Na_Pi_cotrans"/>
    <property type="match status" value="2"/>
</dbReference>
<keyword evidence="3 6" id="KW-0812">Transmembrane</keyword>
<name>A0AAE3M9I5_9BACT</name>
<feature type="transmembrane region" description="Helical" evidence="6">
    <location>
        <begin position="87"/>
        <end position="109"/>
    </location>
</feature>
<dbReference type="RefSeq" id="WP_301193111.1">
    <property type="nucleotide sequence ID" value="NZ_JAPDPJ010000127.1"/>
</dbReference>
<keyword evidence="4 6" id="KW-1133">Transmembrane helix</keyword>
<feature type="transmembrane region" description="Helical" evidence="6">
    <location>
        <begin position="12"/>
        <end position="29"/>
    </location>
</feature>
<dbReference type="NCBIfam" id="NF037997">
    <property type="entry name" value="Na_Pi_symport"/>
    <property type="match status" value="1"/>
</dbReference>
<protein>
    <submittedName>
        <fullName evidence="7">Na/Pi cotransporter family protein</fullName>
    </submittedName>
</protein>
<dbReference type="InterPro" id="IPR003841">
    <property type="entry name" value="Na/Pi_transpt"/>
</dbReference>
<dbReference type="GO" id="GO:0044341">
    <property type="term" value="P:sodium-dependent phosphate transport"/>
    <property type="evidence" value="ECO:0007669"/>
    <property type="project" value="InterPro"/>
</dbReference>
<dbReference type="PANTHER" id="PTHR10010:SF46">
    <property type="entry name" value="SODIUM-DEPENDENT PHOSPHATE TRANSPORT PROTEIN 2B"/>
    <property type="match status" value="1"/>
</dbReference>
<feature type="transmembrane region" description="Helical" evidence="6">
    <location>
        <begin position="49"/>
        <end position="75"/>
    </location>
</feature>
<proteinExistence type="predicted"/>
<sequence length="562" mass="62841">MDYSLVDLLKLIGAVGLFLYGMKLMSEALQKVAGSKMRSIFAAMTRNRFLGVLTGLLVSATIQSSSATILMVVSFVNAGLVSLVESIGVIMGANVGTTITGWLISLFGFRFNFTEYALPLMAVGFPLVFSKVQRHKSWGEAIIGFSILFVSLDFIKSTFPDINSNPELLSFLSEYTNLGFASVLLFVFIGSLLTLIVQSSGATMAITFVMCTQGWIPFHLGAAMILGENIGTTITPNIAATIGNISAKRTARAHLFFNLLGVIWMLAIFTPYTTYIKEYISNFNAFSVKNPQALIPFALALFHTSFNVLNLIIFIGFVPLIHRAIIELVPHKGEEGEEFKLRYITTGMLSTSELSILQAKKELQSFARHTNKMLGFNQKLLHEGNEKKFNRLYTNIEKYESISDDVEVEIANYLAMVSQGKLSEQSRKKIRAMLKLVSDLESIGDSSYTLARIINRMQKNKIKFSSAVLDKLDLMLNLVENSLMIMRNNLNTDEKKITIDKAIEIENQINQYCQQLKSEHLESIKNKEYSYDTGIVFTDFFNECEKIGNYALNVSEALFESR</sequence>
<organism evidence="7 8">
    <name type="scientific">Plebeiibacterium sediminum</name>
    <dbReference type="NCBI Taxonomy" id="2992112"/>
    <lineage>
        <taxon>Bacteria</taxon>
        <taxon>Pseudomonadati</taxon>
        <taxon>Bacteroidota</taxon>
        <taxon>Bacteroidia</taxon>
        <taxon>Marinilabiliales</taxon>
        <taxon>Marinilabiliaceae</taxon>
        <taxon>Plebeiibacterium</taxon>
    </lineage>
</organism>
<evidence type="ECO:0000256" key="1">
    <source>
        <dbReference type="ARBA" id="ARBA00004651"/>
    </source>
</evidence>
<feature type="transmembrane region" description="Helical" evidence="6">
    <location>
        <begin position="293"/>
        <end position="318"/>
    </location>
</feature>
<dbReference type="PANTHER" id="PTHR10010">
    <property type="entry name" value="SOLUTE CARRIER FAMILY 34 SODIUM PHOSPHATE , MEMBER 2-RELATED"/>
    <property type="match status" value="1"/>
</dbReference>
<evidence type="ECO:0000256" key="6">
    <source>
        <dbReference type="SAM" id="Phobius"/>
    </source>
</evidence>
<evidence type="ECO:0000313" key="8">
    <source>
        <dbReference type="Proteomes" id="UP001209229"/>
    </source>
</evidence>
<accession>A0AAE3M9I5</accession>
<dbReference type="Gene3D" id="1.20.58.220">
    <property type="entry name" value="Phosphate transport system protein phou homolog 2, domain 2"/>
    <property type="match status" value="1"/>
</dbReference>
<dbReference type="NCBIfam" id="TIGR00704">
    <property type="entry name" value="NaPi_cotrn_rel"/>
    <property type="match status" value="1"/>
</dbReference>
<evidence type="ECO:0000256" key="2">
    <source>
        <dbReference type="ARBA" id="ARBA00022475"/>
    </source>
</evidence>
<gene>
    <name evidence="7" type="ORF">OM075_24095</name>
</gene>
<feature type="transmembrane region" description="Helical" evidence="6">
    <location>
        <begin position="175"/>
        <end position="197"/>
    </location>
</feature>
<evidence type="ECO:0000256" key="3">
    <source>
        <dbReference type="ARBA" id="ARBA00022692"/>
    </source>
</evidence>
<evidence type="ECO:0000256" key="5">
    <source>
        <dbReference type="ARBA" id="ARBA00023136"/>
    </source>
</evidence>
<dbReference type="GO" id="GO:0005436">
    <property type="term" value="F:sodium:phosphate symporter activity"/>
    <property type="evidence" value="ECO:0007669"/>
    <property type="project" value="InterPro"/>
</dbReference>